<gene>
    <name evidence="2" type="ORF">BT63DRAFT_308908</name>
</gene>
<evidence type="ECO:0000256" key="1">
    <source>
        <dbReference type="SAM" id="MobiDB-lite"/>
    </source>
</evidence>
<keyword evidence="3" id="KW-1185">Reference proteome</keyword>
<sequence length="218" mass="24145">MYAYPAATRLYAHKVLIAKTFFSKEDNTGVKNGNSQAGSPHSFQRSQNCDIPPTKERGQEGIGQPFAPFHPPEQANKQQNASQSSDHMSRLQQQKRWLRASRQQVHPNVPFDSFAQPPLVLGQGQTCVQAMCSCDSNGLKQTTIRVDLWWSNQLNASTGLMPRSDKPFLSVSDCLGSVHWRVVGEPRPETVHDEKLLVQLLAQYCNAPCAPPGTCACL</sequence>
<feature type="compositionally biased region" description="Polar residues" evidence="1">
    <location>
        <begin position="90"/>
        <end position="99"/>
    </location>
</feature>
<name>A0A6A6UAZ5_9PEZI</name>
<protein>
    <submittedName>
        <fullName evidence="2">Uncharacterized protein</fullName>
    </submittedName>
</protein>
<evidence type="ECO:0000313" key="3">
    <source>
        <dbReference type="Proteomes" id="UP000799302"/>
    </source>
</evidence>
<feature type="compositionally biased region" description="Low complexity" evidence="1">
    <location>
        <begin position="74"/>
        <end position="85"/>
    </location>
</feature>
<feature type="compositionally biased region" description="Polar residues" evidence="1">
    <location>
        <begin position="29"/>
        <end position="49"/>
    </location>
</feature>
<dbReference type="Proteomes" id="UP000799302">
    <property type="component" value="Unassembled WGS sequence"/>
</dbReference>
<dbReference type="AlphaFoldDB" id="A0A6A6UAZ5"/>
<evidence type="ECO:0000313" key="2">
    <source>
        <dbReference type="EMBL" id="KAF2668084.1"/>
    </source>
</evidence>
<accession>A0A6A6UAZ5</accession>
<reference evidence="2" key="1">
    <citation type="journal article" date="2020" name="Stud. Mycol.">
        <title>101 Dothideomycetes genomes: a test case for predicting lifestyles and emergence of pathogens.</title>
        <authorList>
            <person name="Haridas S."/>
            <person name="Albert R."/>
            <person name="Binder M."/>
            <person name="Bloem J."/>
            <person name="Labutti K."/>
            <person name="Salamov A."/>
            <person name="Andreopoulos B."/>
            <person name="Baker S."/>
            <person name="Barry K."/>
            <person name="Bills G."/>
            <person name="Bluhm B."/>
            <person name="Cannon C."/>
            <person name="Castanera R."/>
            <person name="Culley D."/>
            <person name="Daum C."/>
            <person name="Ezra D."/>
            <person name="Gonzalez J."/>
            <person name="Henrissat B."/>
            <person name="Kuo A."/>
            <person name="Liang C."/>
            <person name="Lipzen A."/>
            <person name="Lutzoni F."/>
            <person name="Magnuson J."/>
            <person name="Mondo S."/>
            <person name="Nolan M."/>
            <person name="Ohm R."/>
            <person name="Pangilinan J."/>
            <person name="Park H.-J."/>
            <person name="Ramirez L."/>
            <person name="Alfaro M."/>
            <person name="Sun H."/>
            <person name="Tritt A."/>
            <person name="Yoshinaga Y."/>
            <person name="Zwiers L.-H."/>
            <person name="Turgeon B."/>
            <person name="Goodwin S."/>
            <person name="Spatafora J."/>
            <person name="Crous P."/>
            <person name="Grigoriev I."/>
        </authorList>
    </citation>
    <scope>NUCLEOTIDE SEQUENCE</scope>
    <source>
        <strain evidence="2">CBS 115976</strain>
    </source>
</reference>
<organism evidence="2 3">
    <name type="scientific">Microthyrium microscopicum</name>
    <dbReference type="NCBI Taxonomy" id="703497"/>
    <lineage>
        <taxon>Eukaryota</taxon>
        <taxon>Fungi</taxon>
        <taxon>Dikarya</taxon>
        <taxon>Ascomycota</taxon>
        <taxon>Pezizomycotina</taxon>
        <taxon>Dothideomycetes</taxon>
        <taxon>Dothideomycetes incertae sedis</taxon>
        <taxon>Microthyriales</taxon>
        <taxon>Microthyriaceae</taxon>
        <taxon>Microthyrium</taxon>
    </lineage>
</organism>
<feature type="region of interest" description="Disordered" evidence="1">
    <location>
        <begin position="26"/>
        <end position="99"/>
    </location>
</feature>
<proteinExistence type="predicted"/>
<dbReference type="EMBL" id="MU004237">
    <property type="protein sequence ID" value="KAF2668084.1"/>
    <property type="molecule type" value="Genomic_DNA"/>
</dbReference>